<evidence type="ECO:0000313" key="7">
    <source>
        <dbReference type="Proteomes" id="UP000185663"/>
    </source>
</evidence>
<evidence type="ECO:0000256" key="2">
    <source>
        <dbReference type="ARBA" id="ARBA00022763"/>
    </source>
</evidence>
<dbReference type="HAMAP" id="MF_00527">
    <property type="entry name" value="3MGH"/>
    <property type="match status" value="1"/>
</dbReference>
<dbReference type="GO" id="GO:0003905">
    <property type="term" value="F:alkylbase DNA N-glycosylase activity"/>
    <property type="evidence" value="ECO:0007669"/>
    <property type="project" value="InterPro"/>
</dbReference>
<comment type="similarity">
    <text evidence="1 5">Belongs to the DNA glycosylase MPG family.</text>
</comment>
<dbReference type="EMBL" id="LT629776">
    <property type="protein sequence ID" value="SDS60263.1"/>
    <property type="molecule type" value="Genomic_DNA"/>
</dbReference>
<dbReference type="NCBIfam" id="NF002003">
    <property type="entry name" value="PRK00802.1-3"/>
    <property type="match status" value="1"/>
</dbReference>
<reference evidence="6 7" key="1">
    <citation type="submission" date="2016-10" db="EMBL/GenBank/DDBJ databases">
        <authorList>
            <person name="de Groot N.N."/>
        </authorList>
    </citation>
    <scope>NUCLEOTIDE SEQUENCE [LARGE SCALE GENOMIC DNA]</scope>
    <source>
        <strain evidence="6 7">DSM 22126</strain>
    </source>
</reference>
<name>A0A1H1TJ36_9CELL</name>
<dbReference type="PANTHER" id="PTHR10429">
    <property type="entry name" value="DNA-3-METHYLADENINE GLYCOSYLASE"/>
    <property type="match status" value="1"/>
</dbReference>
<protein>
    <recommendedName>
        <fullName evidence="5">Putative 3-methyladenine DNA glycosylase</fullName>
        <ecNumber evidence="5">3.2.2.-</ecNumber>
    </recommendedName>
</protein>
<keyword evidence="4 5" id="KW-0234">DNA repair</keyword>
<dbReference type="PANTHER" id="PTHR10429:SF0">
    <property type="entry name" value="DNA-3-METHYLADENINE GLYCOSYLASE"/>
    <property type="match status" value="1"/>
</dbReference>
<dbReference type="GO" id="GO:0006284">
    <property type="term" value="P:base-excision repair"/>
    <property type="evidence" value="ECO:0007669"/>
    <property type="project" value="InterPro"/>
</dbReference>
<dbReference type="EC" id="3.2.2.-" evidence="5"/>
<evidence type="ECO:0000313" key="6">
    <source>
        <dbReference type="EMBL" id="SDS60263.1"/>
    </source>
</evidence>
<dbReference type="InterPro" id="IPR036995">
    <property type="entry name" value="MPG_sf"/>
</dbReference>
<dbReference type="InterPro" id="IPR011034">
    <property type="entry name" value="Formyl_transferase-like_C_sf"/>
</dbReference>
<dbReference type="AlphaFoldDB" id="A0A1H1TJ36"/>
<keyword evidence="3 5" id="KW-0378">Hydrolase</keyword>
<accession>A0A1H1TJ36</accession>
<dbReference type="NCBIfam" id="TIGR00567">
    <property type="entry name" value="3mg"/>
    <property type="match status" value="1"/>
</dbReference>
<proteinExistence type="inferred from homology"/>
<gene>
    <name evidence="6" type="ORF">SAMN04489860_1919</name>
</gene>
<dbReference type="SUPFAM" id="SSF50486">
    <property type="entry name" value="FMT C-terminal domain-like"/>
    <property type="match status" value="1"/>
</dbReference>
<dbReference type="GO" id="GO:0003677">
    <property type="term" value="F:DNA binding"/>
    <property type="evidence" value="ECO:0007669"/>
    <property type="project" value="InterPro"/>
</dbReference>
<evidence type="ECO:0000256" key="3">
    <source>
        <dbReference type="ARBA" id="ARBA00022801"/>
    </source>
</evidence>
<dbReference type="RefSeq" id="WP_083372364.1">
    <property type="nucleotide sequence ID" value="NZ_LT629776.1"/>
</dbReference>
<keyword evidence="2 5" id="KW-0227">DNA damage</keyword>
<evidence type="ECO:0000256" key="1">
    <source>
        <dbReference type="ARBA" id="ARBA00009232"/>
    </source>
</evidence>
<dbReference type="OrthoDB" id="9794313at2"/>
<dbReference type="CDD" id="cd00540">
    <property type="entry name" value="AAG"/>
    <property type="match status" value="1"/>
</dbReference>
<dbReference type="InterPro" id="IPR003180">
    <property type="entry name" value="MPG"/>
</dbReference>
<evidence type="ECO:0000256" key="5">
    <source>
        <dbReference type="HAMAP-Rule" id="MF_00527"/>
    </source>
</evidence>
<dbReference type="Proteomes" id="UP000185663">
    <property type="component" value="Chromosome I"/>
</dbReference>
<dbReference type="Pfam" id="PF02245">
    <property type="entry name" value="Pur_DNA_glyco"/>
    <property type="match status" value="1"/>
</dbReference>
<dbReference type="Gene3D" id="3.10.300.10">
    <property type="entry name" value="Methylpurine-DNA glycosylase (MPG)"/>
    <property type="match status" value="1"/>
</dbReference>
<dbReference type="STRING" id="545619.SAMN04489860_1919"/>
<organism evidence="6 7">
    <name type="scientific">Paraoerskovia marina</name>
    <dbReference type="NCBI Taxonomy" id="545619"/>
    <lineage>
        <taxon>Bacteria</taxon>
        <taxon>Bacillati</taxon>
        <taxon>Actinomycetota</taxon>
        <taxon>Actinomycetes</taxon>
        <taxon>Micrococcales</taxon>
        <taxon>Cellulomonadaceae</taxon>
        <taxon>Paraoerskovia</taxon>
    </lineage>
</organism>
<dbReference type="eggNOG" id="COG2094">
    <property type="taxonomic scope" value="Bacteria"/>
</dbReference>
<sequence length="206" mass="21854">MTASASSGAWLERDALDVAPELLGALLTTRLGAGRVTARITEVEAYRGAHDPGSHAYRGRSVRNAAMFGPAAHLYVYRHLGLHHCMNVVCGPEGEASAVLLRAAEIVEGRDLARARRTAAGVARTDRDLARGPGNFTVALGIDLGHDGARLTGGELVLVPRDRPLGATILSGPRVGVSGEGGDPALFPWRFWIEGEPTVSAYRRSR</sequence>
<evidence type="ECO:0000256" key="4">
    <source>
        <dbReference type="ARBA" id="ARBA00023204"/>
    </source>
</evidence>
<keyword evidence="7" id="KW-1185">Reference proteome</keyword>